<dbReference type="InterPro" id="IPR050712">
    <property type="entry name" value="NAD(P)H-dep_reductase"/>
</dbReference>
<evidence type="ECO:0000259" key="1">
    <source>
        <dbReference type="Pfam" id="PF03358"/>
    </source>
</evidence>
<evidence type="ECO:0000313" key="2">
    <source>
        <dbReference type="EMBL" id="MBL3680625.1"/>
    </source>
</evidence>
<evidence type="ECO:0000313" key="3">
    <source>
        <dbReference type="Proteomes" id="UP001645859"/>
    </source>
</evidence>
<dbReference type="SUPFAM" id="SSF52218">
    <property type="entry name" value="Flavoproteins"/>
    <property type="match status" value="1"/>
</dbReference>
<name>A0ABS1SJ73_9MICO</name>
<reference evidence="2 3" key="1">
    <citation type="submission" date="2018-09" db="EMBL/GenBank/DDBJ databases">
        <title>Comparative genomics of Leucobacter spp.</title>
        <authorList>
            <person name="Reis A.C."/>
            <person name="Kolvenbach B.A."/>
            <person name="Corvini P.F.X."/>
            <person name="Nunes O.C."/>
        </authorList>
    </citation>
    <scope>NUCLEOTIDE SEQUENCE [LARGE SCALE GENOMIC DNA]</scope>
    <source>
        <strain evidence="2 3">TAN 31504</strain>
    </source>
</reference>
<dbReference type="Proteomes" id="UP001645859">
    <property type="component" value="Unassembled WGS sequence"/>
</dbReference>
<dbReference type="PANTHER" id="PTHR30543">
    <property type="entry name" value="CHROMATE REDUCTASE"/>
    <property type="match status" value="1"/>
</dbReference>
<dbReference type="InterPro" id="IPR005025">
    <property type="entry name" value="FMN_Rdtase-like_dom"/>
</dbReference>
<accession>A0ABS1SJ73</accession>
<protein>
    <submittedName>
        <fullName evidence="2">Oxidoreductase</fullName>
    </submittedName>
</protein>
<dbReference type="RefSeq" id="WP_202345901.1">
    <property type="nucleotide sequence ID" value="NZ_BAAAPI010000010.1"/>
</dbReference>
<keyword evidence="3" id="KW-1185">Reference proteome</keyword>
<dbReference type="Pfam" id="PF03358">
    <property type="entry name" value="FMN_red"/>
    <property type="match status" value="1"/>
</dbReference>
<dbReference type="InterPro" id="IPR029039">
    <property type="entry name" value="Flavoprotein-like_sf"/>
</dbReference>
<sequence length="194" mass="20463">MTTTSERPLIKLIVGSVRPVRVGDQIAAALAPVLAEAADARVEIVDLAELGLPLLDEPLMPALNQYQHAHTKAWSASVSESDAVVFLTPQYNGGYPASLKNAIDYLFHEWKGKPASVISYGGYGGGAAAEQLHSVMKFIGFDTVSQGVEITLPRESYGADGRLTDAAPIIAGSADDIRELGEAFAARLNEAVAA</sequence>
<dbReference type="EMBL" id="QYAC01000009">
    <property type="protein sequence ID" value="MBL3680625.1"/>
    <property type="molecule type" value="Genomic_DNA"/>
</dbReference>
<dbReference type="Gene3D" id="3.40.50.360">
    <property type="match status" value="1"/>
</dbReference>
<comment type="caution">
    <text evidence="2">The sequence shown here is derived from an EMBL/GenBank/DDBJ whole genome shotgun (WGS) entry which is preliminary data.</text>
</comment>
<dbReference type="PANTHER" id="PTHR30543:SF21">
    <property type="entry name" value="NAD(P)H-DEPENDENT FMN REDUCTASE LOT6"/>
    <property type="match status" value="1"/>
</dbReference>
<feature type="domain" description="NADPH-dependent FMN reductase-like" evidence="1">
    <location>
        <begin position="10"/>
        <end position="146"/>
    </location>
</feature>
<gene>
    <name evidence="2" type="ORF">D3230_15205</name>
</gene>
<organism evidence="2 3">
    <name type="scientific">Leucobacter chromiireducens subsp. solipictus</name>
    <dbReference type="NCBI Taxonomy" id="398235"/>
    <lineage>
        <taxon>Bacteria</taxon>
        <taxon>Bacillati</taxon>
        <taxon>Actinomycetota</taxon>
        <taxon>Actinomycetes</taxon>
        <taxon>Micrococcales</taxon>
        <taxon>Microbacteriaceae</taxon>
        <taxon>Leucobacter</taxon>
    </lineage>
</organism>
<proteinExistence type="predicted"/>